<keyword evidence="2" id="KW-0645">Protease</keyword>
<reference evidence="2" key="1">
    <citation type="journal article" date="2019" name="Sci. Rep.">
        <title>Draft genome of Tanacetum cinerariifolium, the natural source of mosquito coil.</title>
        <authorList>
            <person name="Yamashiro T."/>
            <person name="Shiraishi A."/>
            <person name="Satake H."/>
            <person name="Nakayama K."/>
        </authorList>
    </citation>
    <scope>NUCLEOTIDE SEQUENCE</scope>
</reference>
<keyword evidence="2" id="KW-0378">Hydrolase</keyword>
<proteinExistence type="predicted"/>
<accession>A0A699U8A3</accession>
<dbReference type="GO" id="GO:0008233">
    <property type="term" value="F:peptidase activity"/>
    <property type="evidence" value="ECO:0007669"/>
    <property type="project" value="UniProtKB-KW"/>
</dbReference>
<sequence>MEEYRANRNANDRMQDTHWLMEGSK</sequence>
<evidence type="ECO:0000256" key="1">
    <source>
        <dbReference type="SAM" id="MobiDB-lite"/>
    </source>
</evidence>
<dbReference type="GO" id="GO:0006508">
    <property type="term" value="P:proteolysis"/>
    <property type="evidence" value="ECO:0007669"/>
    <property type="project" value="UniProtKB-KW"/>
</dbReference>
<feature type="compositionally biased region" description="Basic and acidic residues" evidence="1">
    <location>
        <begin position="1"/>
        <end position="16"/>
    </location>
</feature>
<feature type="region of interest" description="Disordered" evidence="1">
    <location>
        <begin position="1"/>
        <end position="25"/>
    </location>
</feature>
<name>A0A699U8A3_TANCI</name>
<protein>
    <submittedName>
        <fullName evidence="2">Zinc protease PQQL-like isoform X2</fullName>
    </submittedName>
</protein>
<dbReference type="AlphaFoldDB" id="A0A699U8A3"/>
<organism evidence="2">
    <name type="scientific">Tanacetum cinerariifolium</name>
    <name type="common">Dalmatian daisy</name>
    <name type="synonym">Chrysanthemum cinerariifolium</name>
    <dbReference type="NCBI Taxonomy" id="118510"/>
    <lineage>
        <taxon>Eukaryota</taxon>
        <taxon>Viridiplantae</taxon>
        <taxon>Streptophyta</taxon>
        <taxon>Embryophyta</taxon>
        <taxon>Tracheophyta</taxon>
        <taxon>Spermatophyta</taxon>
        <taxon>Magnoliopsida</taxon>
        <taxon>eudicotyledons</taxon>
        <taxon>Gunneridae</taxon>
        <taxon>Pentapetalae</taxon>
        <taxon>asterids</taxon>
        <taxon>campanulids</taxon>
        <taxon>Asterales</taxon>
        <taxon>Asteraceae</taxon>
        <taxon>Asteroideae</taxon>
        <taxon>Anthemideae</taxon>
        <taxon>Anthemidinae</taxon>
        <taxon>Tanacetum</taxon>
    </lineage>
</organism>
<feature type="non-terminal residue" evidence="2">
    <location>
        <position position="25"/>
    </location>
</feature>
<dbReference type="EMBL" id="BKCJ011305971">
    <property type="protein sequence ID" value="GFD18213.1"/>
    <property type="molecule type" value="Genomic_DNA"/>
</dbReference>
<evidence type="ECO:0000313" key="2">
    <source>
        <dbReference type="EMBL" id="GFD18213.1"/>
    </source>
</evidence>
<gene>
    <name evidence="2" type="ORF">Tci_890182</name>
</gene>
<comment type="caution">
    <text evidence="2">The sequence shown here is derived from an EMBL/GenBank/DDBJ whole genome shotgun (WGS) entry which is preliminary data.</text>
</comment>